<protein>
    <recommendedName>
        <fullName evidence="9">DNA-binding protein RAP1</fullName>
    </recommendedName>
</protein>
<evidence type="ECO:0000256" key="4">
    <source>
        <dbReference type="ARBA" id="ARBA00023015"/>
    </source>
</evidence>
<dbReference type="InterPro" id="IPR021661">
    <property type="entry name" value="Rap1_C"/>
</dbReference>
<feature type="region of interest" description="Disordered" evidence="10">
    <location>
        <begin position="845"/>
        <end position="870"/>
    </location>
</feature>
<dbReference type="Gene3D" id="3.30.50.10">
    <property type="entry name" value="Erythroid Transcription Factor GATA-1, subunit A"/>
    <property type="match status" value="1"/>
</dbReference>
<dbReference type="Proteomes" id="UP000019478">
    <property type="component" value="Unassembled WGS sequence"/>
</dbReference>
<gene>
    <name evidence="12" type="ORF">A1O3_02612</name>
</gene>
<evidence type="ECO:0000256" key="5">
    <source>
        <dbReference type="ARBA" id="ARBA00023159"/>
    </source>
</evidence>
<name>W9YIP4_9EURO</name>
<keyword evidence="6" id="KW-0804">Transcription</keyword>
<evidence type="ECO:0000259" key="11">
    <source>
        <dbReference type="PROSITE" id="PS50114"/>
    </source>
</evidence>
<feature type="compositionally biased region" description="Basic and acidic residues" evidence="10">
    <location>
        <begin position="587"/>
        <end position="598"/>
    </location>
</feature>
<feature type="region of interest" description="Disordered" evidence="10">
    <location>
        <begin position="493"/>
        <end position="738"/>
    </location>
</feature>
<keyword evidence="5" id="KW-0010">Activator</keyword>
<feature type="compositionally biased region" description="Polar residues" evidence="10">
    <location>
        <begin position="599"/>
        <end position="618"/>
    </location>
</feature>
<dbReference type="HOGENOM" id="CLU_301477_0_0_1"/>
<dbReference type="InterPro" id="IPR015010">
    <property type="entry name" value="TERF2IP_Myb"/>
</dbReference>
<dbReference type="EMBL" id="AMGY01000002">
    <property type="protein sequence ID" value="EXJ89545.1"/>
    <property type="molecule type" value="Genomic_DNA"/>
</dbReference>
<evidence type="ECO:0000313" key="13">
    <source>
        <dbReference type="Proteomes" id="UP000019478"/>
    </source>
</evidence>
<comment type="subunit">
    <text evidence="9">Homodimer.</text>
</comment>
<dbReference type="SUPFAM" id="SSF57716">
    <property type="entry name" value="Glucocorticoid receptor-like (DNA-binding domain)"/>
    <property type="match status" value="1"/>
</dbReference>
<dbReference type="CDD" id="cd00202">
    <property type="entry name" value="ZnF_GATA"/>
    <property type="match status" value="1"/>
</dbReference>
<dbReference type="CDD" id="cd11655">
    <property type="entry name" value="rap1_myb-like"/>
    <property type="match status" value="1"/>
</dbReference>
<evidence type="ECO:0000256" key="7">
    <source>
        <dbReference type="ARBA" id="ARBA00023242"/>
    </source>
</evidence>
<dbReference type="InterPro" id="IPR000679">
    <property type="entry name" value="Znf_GATA"/>
</dbReference>
<feature type="compositionally biased region" description="Basic and acidic residues" evidence="10">
    <location>
        <begin position="621"/>
        <end position="632"/>
    </location>
</feature>
<dbReference type="GO" id="GO:0006355">
    <property type="term" value="P:regulation of DNA-templated transcription"/>
    <property type="evidence" value="ECO:0007669"/>
    <property type="project" value="InterPro"/>
</dbReference>
<feature type="compositionally biased region" description="Polar residues" evidence="10">
    <location>
        <begin position="547"/>
        <end position="572"/>
    </location>
</feature>
<evidence type="ECO:0000256" key="2">
    <source>
        <dbReference type="ARBA" id="ARBA00022454"/>
    </source>
</evidence>
<evidence type="ECO:0000256" key="1">
    <source>
        <dbReference type="ARBA" id="ARBA00010467"/>
    </source>
</evidence>
<feature type="compositionally biased region" description="Polar residues" evidence="10">
    <location>
        <begin position="703"/>
        <end position="718"/>
    </location>
</feature>
<dbReference type="SMART" id="SM00401">
    <property type="entry name" value="ZnF_GATA"/>
    <property type="match status" value="1"/>
</dbReference>
<accession>W9YIP4</accession>
<dbReference type="SUPFAM" id="SSF46689">
    <property type="entry name" value="Homeodomain-like"/>
    <property type="match status" value="1"/>
</dbReference>
<evidence type="ECO:0000256" key="10">
    <source>
        <dbReference type="SAM" id="MobiDB-lite"/>
    </source>
</evidence>
<evidence type="ECO:0000256" key="3">
    <source>
        <dbReference type="ARBA" id="ARBA00022895"/>
    </source>
</evidence>
<feature type="compositionally biased region" description="Basic and acidic residues" evidence="10">
    <location>
        <begin position="719"/>
        <end position="732"/>
    </location>
</feature>
<comment type="similarity">
    <text evidence="1 9">Belongs to the RAP1 family.</text>
</comment>
<feature type="region of interest" description="Disordered" evidence="10">
    <location>
        <begin position="451"/>
        <end position="470"/>
    </location>
</feature>
<dbReference type="PROSITE" id="PS50114">
    <property type="entry name" value="GATA_ZN_FINGER_2"/>
    <property type="match status" value="1"/>
</dbReference>
<evidence type="ECO:0000256" key="9">
    <source>
        <dbReference type="RuleBase" id="RU367107"/>
    </source>
</evidence>
<dbReference type="GO" id="GO:0042162">
    <property type="term" value="F:telomeric DNA binding"/>
    <property type="evidence" value="ECO:0007669"/>
    <property type="project" value="TreeGrafter"/>
</dbReference>
<dbReference type="STRING" id="1182542.W9YIP4"/>
<dbReference type="PANTHER" id="PTHR16466">
    <property type="entry name" value="TELOMERE REPEAT-BINDING FACTOR 2-INTERACTING PROTEIN 1"/>
    <property type="match status" value="1"/>
</dbReference>
<keyword evidence="3 9" id="KW-0779">Telomere</keyword>
<sequence>MTSNSNILHEGVPHPEQDGSHGQRTFPPLFAGQKLWFHHQIPQRKWLVDNAKQYGATVVGLDKQADIKLVDHAKKNNAPGTHSYKYVEFSIRKGRLESLADHAVGVATSAARPVGSTVTAPRTGRMHFTSDEDQFLWNWVKPFESRGGPSKGNEIYKQIERVNPRHTWQSWRERWLKITQFQRRQIASPAEEVQDRPEEQATESSHASPPRKKRRAADDEGDWNGVAQDQQQTQRLTTVAPSMRALGQVSSSASGRQGFKIVEGVNPPEQPPQTSVPTNAPERGNKRPAPSRLDSTVSTPRTPFTVEEYTQLYHMVPKLTNISIEHFHKSWADVASSSDHQQHTAEEWERFWIFKVVPDYCNKKGLPIEEVAPYLVDQPEKISTAVSPVKEVDKGESHVTRTDYGPRTIVCSNCFTAESNKWRFDKERNPLCNPCAVFLRTHGVPRPSMNAGAGCDGEERTLPVTKTPSATSRWHDLTVVTPSSTYVNRAVQTSSLNQKEEAGPDETAFPRSRRSSPPPKSPSFQPDSPTLERRPEPNEARKRSAGRGTQSQSTESSNNPDSQATAQASFSSVFEAAMGEVQSTQRDTQHEERSETQLHETSAATSTFQFPSNIQENRPSLLDDPRNLDTAHDFCLGPDRGPPRDRPDAHLTGLEENATVWGPQTQTSVATPVRSQPDESTLFIPEHDEDDEEDYIEAGGEGASTTDNHYTSVSPTSRSDSEPDAKVDHGEPSHNVLSWATTGQYETGQESLEAWETAPDNQHMQANRRATTQELLEDPKIGSNALDLELELPEPEGGWDTILGSTSSHLYAEYSEISNLNVQESETLDASDPDANVEIERDIDKELHLLSPPPPGTRSLDAESNADDEEEARKVDDWMALQRSLHPQVKNIQHLLFKALESTTFDLVLATTVVDIMLEKLMRPTLRRRSHVVAADEIEVPQDLKGVWTEEDDNLLTSTNTRDIERVLDKHGREGCDARFEYLDKVAET</sequence>
<feature type="compositionally biased region" description="Basic and acidic residues" evidence="10">
    <location>
        <begin position="11"/>
        <end position="21"/>
    </location>
</feature>
<organism evidence="12 13">
    <name type="scientific">Capronia epimyces CBS 606.96</name>
    <dbReference type="NCBI Taxonomy" id="1182542"/>
    <lineage>
        <taxon>Eukaryota</taxon>
        <taxon>Fungi</taxon>
        <taxon>Dikarya</taxon>
        <taxon>Ascomycota</taxon>
        <taxon>Pezizomycotina</taxon>
        <taxon>Eurotiomycetes</taxon>
        <taxon>Chaetothyriomycetidae</taxon>
        <taxon>Chaetothyriales</taxon>
        <taxon>Herpotrichiellaceae</taxon>
        <taxon>Capronia</taxon>
    </lineage>
</organism>
<proteinExistence type="inferred from homology"/>
<dbReference type="Gene3D" id="1.10.10.2170">
    <property type="match status" value="1"/>
</dbReference>
<keyword evidence="8" id="KW-0862">Zinc</keyword>
<comment type="caution">
    <text evidence="12">The sequence shown here is derived from an EMBL/GenBank/DDBJ whole genome shotgun (WGS) entry which is preliminary data.</text>
</comment>
<dbReference type="InterPro" id="IPR038104">
    <property type="entry name" value="Rap1_C_sf"/>
</dbReference>
<feature type="region of interest" description="Disordered" evidence="10">
    <location>
        <begin position="1"/>
        <end position="25"/>
    </location>
</feature>
<dbReference type="PANTHER" id="PTHR16466:SF6">
    <property type="entry name" value="TELOMERIC REPEAT-BINDING FACTOR 2-INTERACTING PROTEIN 1"/>
    <property type="match status" value="1"/>
</dbReference>
<dbReference type="AlphaFoldDB" id="W9YIP4"/>
<dbReference type="Pfam" id="PF11626">
    <property type="entry name" value="Rap1_C"/>
    <property type="match status" value="1"/>
</dbReference>
<keyword evidence="13" id="KW-1185">Reference proteome</keyword>
<dbReference type="Pfam" id="PF00320">
    <property type="entry name" value="GATA"/>
    <property type="match status" value="1"/>
</dbReference>
<evidence type="ECO:0000256" key="8">
    <source>
        <dbReference type="PROSITE-ProRule" id="PRU00094"/>
    </source>
</evidence>
<feature type="domain" description="GATA-type" evidence="11">
    <location>
        <begin position="411"/>
        <end position="447"/>
    </location>
</feature>
<dbReference type="Gene3D" id="1.10.10.60">
    <property type="entry name" value="Homeodomain-like"/>
    <property type="match status" value="1"/>
</dbReference>
<dbReference type="GeneID" id="19166742"/>
<reference evidence="12 13" key="1">
    <citation type="submission" date="2013-03" db="EMBL/GenBank/DDBJ databases">
        <title>The Genome Sequence of Capronia epimyces CBS 606.96.</title>
        <authorList>
            <consortium name="The Broad Institute Genomics Platform"/>
            <person name="Cuomo C."/>
            <person name="de Hoog S."/>
            <person name="Gorbushina A."/>
            <person name="Walker B."/>
            <person name="Young S.K."/>
            <person name="Zeng Q."/>
            <person name="Gargeya S."/>
            <person name="Fitzgerald M."/>
            <person name="Haas B."/>
            <person name="Abouelleil A."/>
            <person name="Allen A.W."/>
            <person name="Alvarado L."/>
            <person name="Arachchi H.M."/>
            <person name="Berlin A.M."/>
            <person name="Chapman S.B."/>
            <person name="Gainer-Dewar J."/>
            <person name="Goldberg J."/>
            <person name="Griggs A."/>
            <person name="Gujja S."/>
            <person name="Hansen M."/>
            <person name="Howarth C."/>
            <person name="Imamovic A."/>
            <person name="Ireland A."/>
            <person name="Larimer J."/>
            <person name="McCowan C."/>
            <person name="Murphy C."/>
            <person name="Pearson M."/>
            <person name="Poon T.W."/>
            <person name="Priest M."/>
            <person name="Roberts A."/>
            <person name="Saif S."/>
            <person name="Shea T."/>
            <person name="Sisk P."/>
            <person name="Sykes S."/>
            <person name="Wortman J."/>
            <person name="Nusbaum C."/>
            <person name="Birren B."/>
        </authorList>
    </citation>
    <scope>NUCLEOTIDE SEQUENCE [LARGE SCALE GENOMIC DNA]</scope>
    <source>
        <strain evidence="12 13">CBS 606.96</strain>
    </source>
</reference>
<feature type="compositionally biased region" description="Acidic residues" evidence="10">
    <location>
        <begin position="687"/>
        <end position="696"/>
    </location>
</feature>
<keyword evidence="2 9" id="KW-0158">Chromosome</keyword>
<dbReference type="eggNOG" id="ENOG502S85C">
    <property type="taxonomic scope" value="Eukaryota"/>
</dbReference>
<feature type="compositionally biased region" description="Polar residues" evidence="10">
    <location>
        <begin position="662"/>
        <end position="674"/>
    </location>
</feature>
<keyword evidence="4" id="KW-0805">Transcription regulation</keyword>
<evidence type="ECO:0000313" key="12">
    <source>
        <dbReference type="EMBL" id="EXJ89545.1"/>
    </source>
</evidence>
<evidence type="ECO:0000256" key="6">
    <source>
        <dbReference type="ARBA" id="ARBA00023163"/>
    </source>
</evidence>
<comment type="function">
    <text evidence="9">Involved in the regulation of telomere length, clustering and has a specific role in telomere position effect (TPE).</text>
</comment>
<dbReference type="GO" id="GO:0031848">
    <property type="term" value="P:protection from non-homologous end joining at telomere"/>
    <property type="evidence" value="ECO:0007669"/>
    <property type="project" value="TreeGrafter"/>
</dbReference>
<feature type="compositionally biased region" description="Basic and acidic residues" evidence="10">
    <location>
        <begin position="530"/>
        <end position="542"/>
    </location>
</feature>
<dbReference type="InterPro" id="IPR039595">
    <property type="entry name" value="TE2IP/Rap1"/>
</dbReference>
<keyword evidence="8" id="KW-0863">Zinc-finger</keyword>
<dbReference type="RefSeq" id="XP_007730942.1">
    <property type="nucleotide sequence ID" value="XM_007732752.1"/>
</dbReference>
<keyword evidence="7 9" id="KW-0539">Nucleus</keyword>
<dbReference type="GO" id="GO:0008270">
    <property type="term" value="F:zinc ion binding"/>
    <property type="evidence" value="ECO:0007669"/>
    <property type="project" value="UniProtKB-KW"/>
</dbReference>
<dbReference type="InterPro" id="IPR009057">
    <property type="entry name" value="Homeodomain-like_sf"/>
</dbReference>
<dbReference type="Pfam" id="PF08914">
    <property type="entry name" value="Myb_Rap1"/>
    <property type="match status" value="1"/>
</dbReference>
<comment type="subcellular location">
    <subcellularLocation>
        <location evidence="9">Nucleus</location>
    </subcellularLocation>
    <subcellularLocation>
        <location evidence="9">Chromosome</location>
        <location evidence="9">Telomere</location>
    </subcellularLocation>
</comment>
<feature type="region of interest" description="Disordered" evidence="10">
    <location>
        <begin position="262"/>
        <end position="301"/>
    </location>
</feature>
<keyword evidence="8" id="KW-0479">Metal-binding</keyword>
<dbReference type="GO" id="GO:0010833">
    <property type="term" value="P:telomere maintenance via telomere lengthening"/>
    <property type="evidence" value="ECO:0007669"/>
    <property type="project" value="UniProtKB-UniRule"/>
</dbReference>
<dbReference type="OrthoDB" id="435460at2759"/>
<dbReference type="GO" id="GO:0070187">
    <property type="term" value="C:shelterin complex"/>
    <property type="evidence" value="ECO:0007669"/>
    <property type="project" value="TreeGrafter"/>
</dbReference>
<feature type="region of interest" description="Disordered" evidence="10">
    <location>
        <begin position="187"/>
        <end position="235"/>
    </location>
</feature>
<dbReference type="InterPro" id="IPR013088">
    <property type="entry name" value="Znf_NHR/GATA"/>
</dbReference>